<comment type="caution">
    <text evidence="1">The sequence shown here is derived from an EMBL/GenBank/DDBJ whole genome shotgun (WGS) entry which is preliminary data.</text>
</comment>
<dbReference type="Pfam" id="PF21822">
    <property type="entry name" value="Phage_TAC_15"/>
    <property type="match status" value="1"/>
</dbReference>
<reference evidence="1 2" key="1">
    <citation type="journal article" date="2007" name="Int. J. Syst. Evol. Microbiol.">
        <title>Paenibacillus ginsengarvi sp. nov., isolated from soil from ginseng cultivation.</title>
        <authorList>
            <person name="Yoon M.H."/>
            <person name="Ten L.N."/>
            <person name="Im W.T."/>
        </authorList>
    </citation>
    <scope>NUCLEOTIDE SEQUENCE [LARGE SCALE GENOMIC DNA]</scope>
    <source>
        <strain evidence="1 2">KCTC 13059</strain>
    </source>
</reference>
<dbReference type="InterPro" id="IPR049156">
    <property type="entry name" value="Phage_chap_TAC_15-like"/>
</dbReference>
<dbReference type="Proteomes" id="UP000282311">
    <property type="component" value="Unassembled WGS sequence"/>
</dbReference>
<sequence length="156" mass="16837">MQPKIKHQDVEINGRKFRVKKFDAMTGSFMLFKVTGLLAPLFGGVDLTKLTDEASAASFLKTVNISSMLSGLGELSEKDFSYVQEKCLQVCEELLPAGPAQVLNKQGAFGVMDLEDDTITVLALTAHTLIFNLKGFFQGSPLASFLGGLKGTSLQS</sequence>
<dbReference type="OrthoDB" id="2617623at2"/>
<gene>
    <name evidence="1" type="ORF">D7M11_26040</name>
</gene>
<evidence type="ECO:0000313" key="2">
    <source>
        <dbReference type="Proteomes" id="UP000282311"/>
    </source>
</evidence>
<dbReference type="RefSeq" id="WP_120750196.1">
    <property type="nucleotide sequence ID" value="NZ_RBAH01000023.1"/>
</dbReference>
<accession>A0A3B0BQD5</accession>
<dbReference type="EMBL" id="RBAH01000023">
    <property type="protein sequence ID" value="RKN75000.1"/>
    <property type="molecule type" value="Genomic_DNA"/>
</dbReference>
<organism evidence="1 2">
    <name type="scientific">Paenibacillus ginsengarvi</name>
    <dbReference type="NCBI Taxonomy" id="400777"/>
    <lineage>
        <taxon>Bacteria</taxon>
        <taxon>Bacillati</taxon>
        <taxon>Bacillota</taxon>
        <taxon>Bacilli</taxon>
        <taxon>Bacillales</taxon>
        <taxon>Paenibacillaceae</taxon>
        <taxon>Paenibacillus</taxon>
    </lineage>
</organism>
<keyword evidence="2" id="KW-1185">Reference proteome</keyword>
<name>A0A3B0BQD5_9BACL</name>
<protein>
    <submittedName>
        <fullName evidence="1">Uncharacterized protein</fullName>
    </submittedName>
</protein>
<dbReference type="AlphaFoldDB" id="A0A3B0BQD5"/>
<proteinExistence type="predicted"/>
<evidence type="ECO:0000313" key="1">
    <source>
        <dbReference type="EMBL" id="RKN75000.1"/>
    </source>
</evidence>